<reference evidence="3 4" key="1">
    <citation type="submission" date="2019-07" db="EMBL/GenBank/DDBJ databases">
        <title>Genome sequencing for Ferrovibrio sp. K5.</title>
        <authorList>
            <person name="Park S.-J."/>
        </authorList>
    </citation>
    <scope>NUCLEOTIDE SEQUENCE [LARGE SCALE GENOMIC DNA]</scope>
    <source>
        <strain evidence="3 4">K5</strain>
    </source>
</reference>
<dbReference type="PANTHER" id="PTHR42815">
    <property type="entry name" value="FAD-BINDING, PUTATIVE (AFU_ORTHOLOGUE AFUA_6G07600)-RELATED"/>
    <property type="match status" value="1"/>
</dbReference>
<dbReference type="EMBL" id="CP041636">
    <property type="protein sequence ID" value="QDO96771.1"/>
    <property type="molecule type" value="Genomic_DNA"/>
</dbReference>
<keyword evidence="4" id="KW-1185">Reference proteome</keyword>
<name>A0A516GZ10_9PROT</name>
<dbReference type="OrthoDB" id="9786134at2"/>
<gene>
    <name evidence="3" type="ORF">FNB15_05520</name>
</gene>
<feature type="domain" description="Pyridoxamine 5'-phosphate oxidase N-terminal" evidence="2">
    <location>
        <begin position="35"/>
        <end position="140"/>
    </location>
</feature>
<dbReference type="RefSeq" id="WP_144067752.1">
    <property type="nucleotide sequence ID" value="NZ_CP041636.1"/>
</dbReference>
<dbReference type="SUPFAM" id="SSF50475">
    <property type="entry name" value="FMN-binding split barrel"/>
    <property type="match status" value="2"/>
</dbReference>
<dbReference type="Gene3D" id="2.30.110.10">
    <property type="entry name" value="Electron Transport, Fmn-binding Protein, Chain A"/>
    <property type="match status" value="1"/>
</dbReference>
<organism evidence="3 4">
    <name type="scientific">Ferrovibrio terrae</name>
    <dbReference type="NCBI Taxonomy" id="2594003"/>
    <lineage>
        <taxon>Bacteria</taxon>
        <taxon>Pseudomonadati</taxon>
        <taxon>Pseudomonadota</taxon>
        <taxon>Alphaproteobacteria</taxon>
        <taxon>Rhodospirillales</taxon>
        <taxon>Rhodospirillaceae</taxon>
        <taxon>Ferrovibrio</taxon>
    </lineage>
</organism>
<evidence type="ECO:0000313" key="3">
    <source>
        <dbReference type="EMBL" id="QDO96771.1"/>
    </source>
</evidence>
<dbReference type="AlphaFoldDB" id="A0A516GZ10"/>
<dbReference type="InterPro" id="IPR012349">
    <property type="entry name" value="Split_barrel_FMN-bd"/>
</dbReference>
<dbReference type="InterPro" id="IPR011576">
    <property type="entry name" value="Pyridox_Oxase_N"/>
</dbReference>
<evidence type="ECO:0000256" key="1">
    <source>
        <dbReference type="SAM" id="MobiDB-lite"/>
    </source>
</evidence>
<evidence type="ECO:0000259" key="2">
    <source>
        <dbReference type="Pfam" id="PF01243"/>
    </source>
</evidence>
<dbReference type="KEGG" id="fer:FNB15_05520"/>
<sequence length="310" mass="34270">MGRFHDGEQQLQKRVDPNLPRRMARTAEIALRDFMPDQHRDFFSILPTLVVGSIDERGRPWASMLAGTPGFATSPDPVTLQVNARPVPGDMLAQHLKHDAQLGILGLQPETRRRNRMNGRVTFLQDDGFTVHVEQSFGNCPQYIQARLPRLVGAPNDPPVKPEGAVLSPRAGLMLAGTDTLFIATHAKDEGVDVSHRGGKPGFVKVEQKNGYTQLTIPDFRGNNFFNTLGNIALDPRAGLLVVNYDSGDLLQLTGQAEIIWDGPEVETFQGALRLLRLRVDEGRILQGALPIRWSQPAYAMQLLETGSWA</sequence>
<accession>A0A516GZ10</accession>
<evidence type="ECO:0000313" key="4">
    <source>
        <dbReference type="Proteomes" id="UP000317496"/>
    </source>
</evidence>
<proteinExistence type="predicted"/>
<dbReference type="Pfam" id="PF01243">
    <property type="entry name" value="PNPOx_N"/>
    <property type="match status" value="1"/>
</dbReference>
<dbReference type="PANTHER" id="PTHR42815:SF2">
    <property type="entry name" value="FAD-BINDING, PUTATIVE (AFU_ORTHOLOGUE AFUA_6G07600)-RELATED"/>
    <property type="match status" value="1"/>
</dbReference>
<dbReference type="Proteomes" id="UP000317496">
    <property type="component" value="Chromosome"/>
</dbReference>
<feature type="compositionally biased region" description="Basic and acidic residues" evidence="1">
    <location>
        <begin position="1"/>
        <end position="16"/>
    </location>
</feature>
<protein>
    <submittedName>
        <fullName evidence="3">Flavin-nucleotide-binding protein</fullName>
    </submittedName>
</protein>
<feature type="region of interest" description="Disordered" evidence="1">
    <location>
        <begin position="1"/>
        <end position="20"/>
    </location>
</feature>